<proteinExistence type="predicted"/>
<keyword evidence="2" id="KW-1185">Reference proteome</keyword>
<dbReference type="EMBL" id="JBBPBN010000001">
    <property type="protein sequence ID" value="KAK9045761.1"/>
    <property type="molecule type" value="Genomic_DNA"/>
</dbReference>
<evidence type="ECO:0000313" key="2">
    <source>
        <dbReference type="Proteomes" id="UP001396334"/>
    </source>
</evidence>
<dbReference type="Proteomes" id="UP001396334">
    <property type="component" value="Unassembled WGS sequence"/>
</dbReference>
<comment type="caution">
    <text evidence="1">The sequence shown here is derived from an EMBL/GenBank/DDBJ whole genome shotgun (WGS) entry which is preliminary data.</text>
</comment>
<name>A0ABR2U7Q3_9ROSI</name>
<protein>
    <submittedName>
        <fullName evidence="1">Uncharacterized protein</fullName>
    </submittedName>
</protein>
<gene>
    <name evidence="1" type="ORF">V6N11_051669</name>
</gene>
<evidence type="ECO:0000313" key="1">
    <source>
        <dbReference type="EMBL" id="KAK9045761.1"/>
    </source>
</evidence>
<accession>A0ABR2U7Q3</accession>
<sequence length="439" mass="46379">MPCSLPLSPTLLLPGLLVAGFTGFLDAIGVGKGLFFPQRWRDYVCLAWPAWFAPPDVDPGSLALVATAGRRSRSGRLLAVASRAPFPRLMTAALARALGASIGKVVMIDTRLEDGNMAPTAVSGSPSEGLPTKVASADAPCLTSDSVAASVASTSSVQATAVTKDIPHDPMVHTNTSDVVEEAVEDASLDPENSETTADRLASEDVPYNPMLRLHCHELPGSAGIPTPLAALVADFGDAGFRCRFPCDALWLFHSHARLVSVGVSKFLAALMLTDFGRRLLILSFANLLRPLAEILSCFLLPSWLCFGGSLHPLPCLAPGLGMVRFLGRFGLAPLRLVHMPPTMCRPCSVPRSLATHAPRGAMPRPPVLSVSALPRHPALRALSLVVPATWGALPKPSVLSMAPMLLRPLVLARARPLPWLATSGPSVGSGCRSLVFKF</sequence>
<organism evidence="1 2">
    <name type="scientific">Hibiscus sabdariffa</name>
    <name type="common">roselle</name>
    <dbReference type="NCBI Taxonomy" id="183260"/>
    <lineage>
        <taxon>Eukaryota</taxon>
        <taxon>Viridiplantae</taxon>
        <taxon>Streptophyta</taxon>
        <taxon>Embryophyta</taxon>
        <taxon>Tracheophyta</taxon>
        <taxon>Spermatophyta</taxon>
        <taxon>Magnoliopsida</taxon>
        <taxon>eudicotyledons</taxon>
        <taxon>Gunneridae</taxon>
        <taxon>Pentapetalae</taxon>
        <taxon>rosids</taxon>
        <taxon>malvids</taxon>
        <taxon>Malvales</taxon>
        <taxon>Malvaceae</taxon>
        <taxon>Malvoideae</taxon>
        <taxon>Hibiscus</taxon>
    </lineage>
</organism>
<reference evidence="1 2" key="1">
    <citation type="journal article" date="2024" name="G3 (Bethesda)">
        <title>Genome assembly of Hibiscus sabdariffa L. provides insights into metabolisms of medicinal natural products.</title>
        <authorList>
            <person name="Kim T."/>
        </authorList>
    </citation>
    <scope>NUCLEOTIDE SEQUENCE [LARGE SCALE GENOMIC DNA]</scope>
    <source>
        <strain evidence="1">TK-2024</strain>
        <tissue evidence="1">Old leaves</tissue>
    </source>
</reference>